<proteinExistence type="predicted"/>
<name>A0ABR0AQF3_9CRUS</name>
<reference evidence="2 3" key="1">
    <citation type="journal article" date="2023" name="Nucleic Acids Res.">
        <title>The hologenome of Daphnia magna reveals possible DNA methylation and microbiome-mediated evolution of the host genome.</title>
        <authorList>
            <person name="Chaturvedi A."/>
            <person name="Li X."/>
            <person name="Dhandapani V."/>
            <person name="Marshall H."/>
            <person name="Kissane S."/>
            <person name="Cuenca-Cambronero M."/>
            <person name="Asole G."/>
            <person name="Calvet F."/>
            <person name="Ruiz-Romero M."/>
            <person name="Marangio P."/>
            <person name="Guigo R."/>
            <person name="Rago D."/>
            <person name="Mirbahai L."/>
            <person name="Eastwood N."/>
            <person name="Colbourne J.K."/>
            <person name="Zhou J."/>
            <person name="Mallon E."/>
            <person name="Orsini L."/>
        </authorList>
    </citation>
    <scope>NUCLEOTIDE SEQUENCE [LARGE SCALE GENOMIC DNA]</scope>
    <source>
        <strain evidence="2">LRV0_1</strain>
    </source>
</reference>
<organism evidence="2 3">
    <name type="scientific">Daphnia magna</name>
    <dbReference type="NCBI Taxonomy" id="35525"/>
    <lineage>
        <taxon>Eukaryota</taxon>
        <taxon>Metazoa</taxon>
        <taxon>Ecdysozoa</taxon>
        <taxon>Arthropoda</taxon>
        <taxon>Crustacea</taxon>
        <taxon>Branchiopoda</taxon>
        <taxon>Diplostraca</taxon>
        <taxon>Cladocera</taxon>
        <taxon>Anomopoda</taxon>
        <taxon>Daphniidae</taxon>
        <taxon>Daphnia</taxon>
    </lineage>
</organism>
<protein>
    <submittedName>
        <fullName evidence="2">Uncharacterized protein</fullName>
    </submittedName>
</protein>
<feature type="compositionally biased region" description="Basic residues" evidence="1">
    <location>
        <begin position="113"/>
        <end position="124"/>
    </location>
</feature>
<evidence type="ECO:0000313" key="2">
    <source>
        <dbReference type="EMBL" id="KAK4027353.1"/>
    </source>
</evidence>
<keyword evidence="3" id="KW-1185">Reference proteome</keyword>
<feature type="region of interest" description="Disordered" evidence="1">
    <location>
        <begin position="78"/>
        <end position="124"/>
    </location>
</feature>
<dbReference type="EMBL" id="JAOYFB010000038">
    <property type="protein sequence ID" value="KAK4027353.1"/>
    <property type="molecule type" value="Genomic_DNA"/>
</dbReference>
<evidence type="ECO:0000256" key="1">
    <source>
        <dbReference type="SAM" id="MobiDB-lite"/>
    </source>
</evidence>
<evidence type="ECO:0000313" key="3">
    <source>
        <dbReference type="Proteomes" id="UP001234178"/>
    </source>
</evidence>
<dbReference type="Proteomes" id="UP001234178">
    <property type="component" value="Unassembled WGS sequence"/>
</dbReference>
<comment type="caution">
    <text evidence="2">The sequence shown here is derived from an EMBL/GenBank/DDBJ whole genome shotgun (WGS) entry which is preliminary data.</text>
</comment>
<gene>
    <name evidence="2" type="ORF">OUZ56_016363</name>
</gene>
<sequence length="124" mass="13656">MVGDSGSASSSGNEQLWTCCRLSITNVCLINQGTCLWFVPDSRGYNFICPIKTPEDVALPAEPLDALLMELLDAPLVEPEPEVAPAPRRPRRVTQVPRHLSAERDSPITPPNRRARAHTRVARS</sequence>
<accession>A0ABR0AQF3</accession>